<evidence type="ECO:0000256" key="1">
    <source>
        <dbReference type="SAM" id="MobiDB-lite"/>
    </source>
</evidence>
<dbReference type="EMBL" id="BGPR01039793">
    <property type="protein sequence ID" value="GBO15841.1"/>
    <property type="molecule type" value="Genomic_DNA"/>
</dbReference>
<comment type="caution">
    <text evidence="3">The sequence shown here is derived from an EMBL/GenBank/DDBJ whole genome shotgun (WGS) entry which is preliminary data.</text>
</comment>
<keyword evidence="4" id="KW-1185">Reference proteome</keyword>
<evidence type="ECO:0000313" key="4">
    <source>
        <dbReference type="Proteomes" id="UP000499080"/>
    </source>
</evidence>
<sequence length="151" mass="17572">MSGKKPSEVRLGKPALFPSVQRFLNKNEPEKESPLPNQSRLPRASSSKAEPKFRNLQELEKPRVDQGRLLERNTDMVTSIRNRLATGRKERFYYLTIPGIIRIIEVVSTLEVVWLKSRSWYTLLKWRQVAKANAGNPCIWLWRLGSNDIQR</sequence>
<dbReference type="AlphaFoldDB" id="A0A4Y2UUG9"/>
<accession>A0A4Y2UUG9</accession>
<proteinExistence type="predicted"/>
<organism evidence="3 4">
    <name type="scientific">Araneus ventricosus</name>
    <name type="common">Orbweaver spider</name>
    <name type="synonym">Epeira ventricosa</name>
    <dbReference type="NCBI Taxonomy" id="182803"/>
    <lineage>
        <taxon>Eukaryota</taxon>
        <taxon>Metazoa</taxon>
        <taxon>Ecdysozoa</taxon>
        <taxon>Arthropoda</taxon>
        <taxon>Chelicerata</taxon>
        <taxon>Arachnida</taxon>
        <taxon>Araneae</taxon>
        <taxon>Araneomorphae</taxon>
        <taxon>Entelegynae</taxon>
        <taxon>Araneoidea</taxon>
        <taxon>Araneidae</taxon>
        <taxon>Araneus</taxon>
    </lineage>
</organism>
<feature type="compositionally biased region" description="Polar residues" evidence="1">
    <location>
        <begin position="35"/>
        <end position="48"/>
    </location>
</feature>
<evidence type="ECO:0000313" key="2">
    <source>
        <dbReference type="EMBL" id="GBO15806.1"/>
    </source>
</evidence>
<evidence type="ECO:0000313" key="3">
    <source>
        <dbReference type="EMBL" id="GBO15841.1"/>
    </source>
</evidence>
<gene>
    <name evidence="2" type="ORF">AVEN_215417_1</name>
    <name evidence="3" type="ORF">AVEN_93667_1</name>
</gene>
<reference evidence="3 4" key="1">
    <citation type="journal article" date="2019" name="Sci. Rep.">
        <title>Orb-weaving spider Araneus ventricosus genome elucidates the spidroin gene catalogue.</title>
        <authorList>
            <person name="Kono N."/>
            <person name="Nakamura H."/>
            <person name="Ohtoshi R."/>
            <person name="Moran D.A.P."/>
            <person name="Shinohara A."/>
            <person name="Yoshida Y."/>
            <person name="Fujiwara M."/>
            <person name="Mori M."/>
            <person name="Tomita M."/>
            <person name="Arakawa K."/>
        </authorList>
    </citation>
    <scope>NUCLEOTIDE SEQUENCE [LARGE SCALE GENOMIC DNA]</scope>
</reference>
<dbReference type="Proteomes" id="UP000499080">
    <property type="component" value="Unassembled WGS sequence"/>
</dbReference>
<dbReference type="EMBL" id="BGPR01039771">
    <property type="protein sequence ID" value="GBO15806.1"/>
    <property type="molecule type" value="Genomic_DNA"/>
</dbReference>
<name>A0A4Y2UUG9_ARAVE</name>
<feature type="region of interest" description="Disordered" evidence="1">
    <location>
        <begin position="22"/>
        <end position="57"/>
    </location>
</feature>
<dbReference type="OrthoDB" id="6432402at2759"/>
<protein>
    <submittedName>
        <fullName evidence="3">Uncharacterized protein</fullName>
    </submittedName>
</protein>